<dbReference type="GO" id="GO:0006004">
    <property type="term" value="P:fucose metabolic process"/>
    <property type="evidence" value="ECO:0007669"/>
    <property type="project" value="InterPro"/>
</dbReference>
<feature type="chain" id="PRO_5007887971" description="alpha-L-fucosidase" evidence="7">
    <location>
        <begin position="20"/>
        <end position="792"/>
    </location>
</feature>
<accession>A0A167I4M9</accession>
<dbReference type="InterPro" id="IPR000933">
    <property type="entry name" value="Glyco_hydro_29"/>
</dbReference>
<dbReference type="SMART" id="SM00812">
    <property type="entry name" value="Alpha_L_fucos"/>
    <property type="match status" value="1"/>
</dbReference>
<evidence type="ECO:0000256" key="5">
    <source>
        <dbReference type="ARBA" id="ARBA00022801"/>
    </source>
</evidence>
<dbReference type="Proteomes" id="UP000076738">
    <property type="component" value="Unassembled WGS sequence"/>
</dbReference>
<comment type="function">
    <text evidence="1">Alpha-L-fucosidase is responsible for hydrolyzing the alpha-1,6-linked fucose joined to the reducing-end N-acetylglucosamine of the carbohydrate moieties of glycoproteins.</text>
</comment>
<dbReference type="OrthoDB" id="6039950at2759"/>
<dbReference type="InterPro" id="IPR017853">
    <property type="entry name" value="GH"/>
</dbReference>
<keyword evidence="4 7" id="KW-0732">Signal</keyword>
<dbReference type="PANTHER" id="PTHR10030">
    <property type="entry name" value="ALPHA-L-FUCOSIDASE"/>
    <property type="match status" value="1"/>
</dbReference>
<comment type="similarity">
    <text evidence="2">Belongs to the glycosyl hydrolase 29 family.</text>
</comment>
<dbReference type="STRING" id="1330018.A0A167I4M9"/>
<evidence type="ECO:0000256" key="2">
    <source>
        <dbReference type="ARBA" id="ARBA00007951"/>
    </source>
</evidence>
<dbReference type="InterPro" id="IPR057739">
    <property type="entry name" value="Glyco_hydro_29_N"/>
</dbReference>
<dbReference type="AlphaFoldDB" id="A0A167I4M9"/>
<dbReference type="Pfam" id="PF01120">
    <property type="entry name" value="Alpha_L_fucos"/>
    <property type="match status" value="1"/>
</dbReference>
<evidence type="ECO:0000256" key="6">
    <source>
        <dbReference type="ARBA" id="ARBA00023295"/>
    </source>
</evidence>
<evidence type="ECO:0000313" key="9">
    <source>
        <dbReference type="EMBL" id="KZO92294.1"/>
    </source>
</evidence>
<evidence type="ECO:0000256" key="3">
    <source>
        <dbReference type="ARBA" id="ARBA00012662"/>
    </source>
</evidence>
<feature type="domain" description="Glycoside hydrolase family 29 N-terminal" evidence="8">
    <location>
        <begin position="343"/>
        <end position="682"/>
    </location>
</feature>
<keyword evidence="6" id="KW-0326">Glycosidase</keyword>
<protein>
    <recommendedName>
        <fullName evidence="3">alpha-L-fucosidase</fullName>
        <ecNumber evidence="3">3.2.1.51</ecNumber>
    </recommendedName>
</protein>
<dbReference type="Gene3D" id="3.20.20.80">
    <property type="entry name" value="Glycosidases"/>
    <property type="match status" value="1"/>
</dbReference>
<evidence type="ECO:0000256" key="1">
    <source>
        <dbReference type="ARBA" id="ARBA00004071"/>
    </source>
</evidence>
<keyword evidence="5 9" id="KW-0378">Hydrolase</keyword>
<dbReference type="GO" id="GO:0004560">
    <property type="term" value="F:alpha-L-fucosidase activity"/>
    <property type="evidence" value="ECO:0007669"/>
    <property type="project" value="UniProtKB-EC"/>
</dbReference>
<dbReference type="EC" id="3.2.1.51" evidence="3"/>
<organism evidence="9 10">
    <name type="scientific">Calocera viscosa (strain TUFC12733)</name>
    <dbReference type="NCBI Taxonomy" id="1330018"/>
    <lineage>
        <taxon>Eukaryota</taxon>
        <taxon>Fungi</taxon>
        <taxon>Dikarya</taxon>
        <taxon>Basidiomycota</taxon>
        <taxon>Agaricomycotina</taxon>
        <taxon>Dacrymycetes</taxon>
        <taxon>Dacrymycetales</taxon>
        <taxon>Dacrymycetaceae</taxon>
        <taxon>Calocera</taxon>
    </lineage>
</organism>
<dbReference type="PANTHER" id="PTHR10030:SF37">
    <property type="entry name" value="ALPHA-L-FUCOSIDASE-RELATED"/>
    <property type="match status" value="1"/>
</dbReference>
<keyword evidence="10" id="KW-1185">Reference proteome</keyword>
<sequence length="792" mass="89066">MKWSSLLQIPLSLPFPLASFLPNLAPSWPRNTYPSHPVPLSHLFDNTGAGLSGNFDGKGRSFPVEGLPKGEWEWEGVRYALPASWGSKPDNVVCAGQTLDVAGVGYVRELHILYAGDWIDGETTEAFEVEFEDGTKQGVQLSVKNWWNLHWLNEGVIKASYHHVGPTKLSYNLTQIHQFTFPLPTRSPLRSITLPSTSRSHNRLHLFALSYTPALPPGVAEEVKDLVVRHARLTSKTQTEAPFGILLEVTLTSLARSVPNASFPVAALHTLHLHSRHFEPLEPGMIYRLAPGDEARARIPVRWVDETRDQYETLLPAHLELCDRKGRVMGRWTVDVERRFDREMETPVWWDEAKFGIFIHWGVFSVPAWAPTGYYAEWYNWWLHSPAEDGGATQQHHLETYGTNVVYDDFIPQFTASKFNATDWIELFEDAGAKYFVITTKHHDGFAIFDTQSTTHRSSVYLGPQRDFVGELMSAAANSTLRKGTYFSMPEWFSPDYAAHGIDRFPGGLAENPFKPGDREAYTGRLEVGDYLRDVQLAQMKILAEQYGTEIMWCDIGGPNLTRLFAPEWYAQARKEGRQVTLNNRCGSHASFDTPEFARFSSIVPHAWETSEGIDPYSYGFNRRTKPEEYRSAEVIVQTLVDIVSKNGNYLLNLGPDEEGTIIEPMRERLRQVGEWLRHSGECIYGSTYSPLGAQLGQLRFTQPAGGGFCILSLTLPPPGSLLIEGTRQLPIREGDTITLLGSGGDGGPRALDWEFVPAGEEGEGGVRVWYEEWEREAGGLVWAFKVGFAER</sequence>
<evidence type="ECO:0000256" key="4">
    <source>
        <dbReference type="ARBA" id="ARBA00022729"/>
    </source>
</evidence>
<dbReference type="SUPFAM" id="SSF51445">
    <property type="entry name" value="(Trans)glycosidases"/>
    <property type="match status" value="1"/>
</dbReference>
<evidence type="ECO:0000313" key="10">
    <source>
        <dbReference type="Proteomes" id="UP000076738"/>
    </source>
</evidence>
<dbReference type="InterPro" id="IPR016286">
    <property type="entry name" value="FUC_metazoa-typ"/>
</dbReference>
<evidence type="ECO:0000256" key="7">
    <source>
        <dbReference type="SAM" id="SignalP"/>
    </source>
</evidence>
<gene>
    <name evidence="9" type="ORF">CALVIDRAFT_520574</name>
</gene>
<dbReference type="EMBL" id="KV417312">
    <property type="protein sequence ID" value="KZO92294.1"/>
    <property type="molecule type" value="Genomic_DNA"/>
</dbReference>
<evidence type="ECO:0000259" key="8">
    <source>
        <dbReference type="Pfam" id="PF01120"/>
    </source>
</evidence>
<name>A0A167I4M9_CALVF</name>
<dbReference type="GO" id="GO:0016139">
    <property type="term" value="P:glycoside catabolic process"/>
    <property type="evidence" value="ECO:0007669"/>
    <property type="project" value="TreeGrafter"/>
</dbReference>
<reference evidence="9 10" key="1">
    <citation type="journal article" date="2016" name="Mol. Biol. Evol.">
        <title>Comparative Genomics of Early-Diverging Mushroom-Forming Fungi Provides Insights into the Origins of Lignocellulose Decay Capabilities.</title>
        <authorList>
            <person name="Nagy L.G."/>
            <person name="Riley R."/>
            <person name="Tritt A."/>
            <person name="Adam C."/>
            <person name="Daum C."/>
            <person name="Floudas D."/>
            <person name="Sun H."/>
            <person name="Yadav J.S."/>
            <person name="Pangilinan J."/>
            <person name="Larsson K.H."/>
            <person name="Matsuura K."/>
            <person name="Barry K."/>
            <person name="Labutti K."/>
            <person name="Kuo R."/>
            <person name="Ohm R.A."/>
            <person name="Bhattacharya S.S."/>
            <person name="Shirouzu T."/>
            <person name="Yoshinaga Y."/>
            <person name="Martin F.M."/>
            <person name="Grigoriev I.V."/>
            <person name="Hibbett D.S."/>
        </authorList>
    </citation>
    <scope>NUCLEOTIDE SEQUENCE [LARGE SCALE GENOMIC DNA]</scope>
    <source>
        <strain evidence="9 10">TUFC12733</strain>
    </source>
</reference>
<feature type="signal peptide" evidence="7">
    <location>
        <begin position="1"/>
        <end position="19"/>
    </location>
</feature>
<proteinExistence type="inferred from homology"/>
<dbReference type="PRINTS" id="PR00741">
    <property type="entry name" value="GLHYDRLASE29"/>
</dbReference>